<dbReference type="InterPro" id="IPR050585">
    <property type="entry name" value="Xaa-Pro_dipeptidyl-ppase/CocE"/>
</dbReference>
<dbReference type="OrthoDB" id="128799at2"/>
<dbReference type="InterPro" id="IPR001375">
    <property type="entry name" value="Peptidase_S9_cat"/>
</dbReference>
<comment type="caution">
    <text evidence="3">The sequence shown here is derived from an EMBL/GenBank/DDBJ whole genome shotgun (WGS) entry which is preliminary data.</text>
</comment>
<evidence type="ECO:0000259" key="2">
    <source>
        <dbReference type="Pfam" id="PF00326"/>
    </source>
</evidence>
<dbReference type="PANTHER" id="PTHR43056:SF5">
    <property type="entry name" value="PEPTIDASE S9 PROLYL OLIGOPEPTIDASE CATALYTIC DOMAIN-CONTAINING PROTEIN"/>
    <property type="match status" value="1"/>
</dbReference>
<evidence type="ECO:0000313" key="4">
    <source>
        <dbReference type="Proteomes" id="UP000437709"/>
    </source>
</evidence>
<feature type="domain" description="Peptidase S9 prolyl oligopeptidase catalytic" evidence="2">
    <location>
        <begin position="459"/>
        <end position="662"/>
    </location>
</feature>
<protein>
    <submittedName>
        <fullName evidence="3">DUF829 domain-containing protein</fullName>
    </submittedName>
</protein>
<dbReference type="Gene3D" id="3.40.50.1820">
    <property type="entry name" value="alpha/beta hydrolase"/>
    <property type="match status" value="1"/>
</dbReference>
<dbReference type="Pfam" id="PF00326">
    <property type="entry name" value="Peptidase_S9"/>
    <property type="match status" value="1"/>
</dbReference>
<gene>
    <name evidence="3" type="ORF">GB881_09605</name>
</gene>
<dbReference type="GO" id="GO:0006508">
    <property type="term" value="P:proteolysis"/>
    <property type="evidence" value="ECO:0007669"/>
    <property type="project" value="InterPro"/>
</dbReference>
<dbReference type="Proteomes" id="UP000437709">
    <property type="component" value="Unassembled WGS sequence"/>
</dbReference>
<name>A0A6N7EFX7_9MICO</name>
<proteinExistence type="predicted"/>
<feature type="compositionally biased region" description="Basic and acidic residues" evidence="1">
    <location>
        <begin position="288"/>
        <end position="299"/>
    </location>
</feature>
<sequence length="679" mass="72448">MIDDRGAEPLPCGTWPSPVLAQTLTERAVSLSLPQIDGAHVYWLEGRPEEGGRTALVCRSADGEPADVVATMPDGSPADVRSRVHEYGGAAYTVLAGTVVFSHGGDGRLYRLETGRGGGRHAGPPSDPEPVGLTPEAQWRFADPVIDVTRGVVYAVREDHSSAADGGEPVNELVSVPLDGSAADDVSRVTALVTGHDFVTSPVLNEDATRLAWITWEHPHMPWTSSRLHVGALTTEGTLADEEVIAGGDGVSVAQPVWTPGGDLLHVDDSSGWWNLYRTEGVGPGRDGPPRSRDLHPSEMEFTPPQWRLGPRTVAVLDEDHVVCSWTSEGRWHMGTVRLANGELEEWHTGWEPVGDIAASGGRVVLVAATPTRTPAIVEIDLEARDVGVLKESCAVRLDDGDVSPARPISWSSTDGAEAHGFFYAPRSSRFVGPEDELPPLIVMTHGGPTSATLGVLSLGVQFWTSRGFAVLDVNYGGSTGYGRAYRERLDGVWGVVDVADCASGAEHLAASGMVDRRRMAIRGGSAGGFTTLAALAFTDVFTAGASLYGIGDLAALARDTHKFESRYLEGLVGPYPEAEEVYRERSPVHHTDRLSAPLVLLQGSDDKVVPPNQAEQMAEAVRSKGLPVAVVMFEGEAHGFRRAENIQAAVLAELSFYAQVWGFEPAGDVPRLAVENLA</sequence>
<evidence type="ECO:0000313" key="3">
    <source>
        <dbReference type="EMBL" id="MPV37302.1"/>
    </source>
</evidence>
<reference evidence="3 4" key="1">
    <citation type="submission" date="2019-10" db="EMBL/GenBank/DDBJ databases">
        <title>Georgenia wutianyii sp. nov. and Georgenia yuyongxinii sp. nov. isolated from plateau pika (Ochotona curzoniae) in the Qinghai-Tibet plateau of China.</title>
        <authorList>
            <person name="Tian Z."/>
        </authorList>
    </citation>
    <scope>NUCLEOTIDE SEQUENCE [LARGE SCALE GENOMIC DNA]</scope>
    <source>
        <strain evidence="3 4">JCM 19765</strain>
    </source>
</reference>
<keyword evidence="4" id="KW-1185">Reference proteome</keyword>
<dbReference type="SUPFAM" id="SSF82171">
    <property type="entry name" value="DPP6 N-terminal domain-like"/>
    <property type="match status" value="1"/>
</dbReference>
<feature type="region of interest" description="Disordered" evidence="1">
    <location>
        <begin position="283"/>
        <end position="304"/>
    </location>
</feature>
<dbReference type="RefSeq" id="WP_152195442.1">
    <property type="nucleotide sequence ID" value="NZ_VUKD01000003.1"/>
</dbReference>
<dbReference type="EMBL" id="WHPC01000031">
    <property type="protein sequence ID" value="MPV37302.1"/>
    <property type="molecule type" value="Genomic_DNA"/>
</dbReference>
<evidence type="ECO:0000256" key="1">
    <source>
        <dbReference type="SAM" id="MobiDB-lite"/>
    </source>
</evidence>
<dbReference type="GO" id="GO:0008236">
    <property type="term" value="F:serine-type peptidase activity"/>
    <property type="evidence" value="ECO:0007669"/>
    <property type="project" value="InterPro"/>
</dbReference>
<dbReference type="SUPFAM" id="SSF53474">
    <property type="entry name" value="alpha/beta-Hydrolases"/>
    <property type="match status" value="1"/>
</dbReference>
<organism evidence="3 4">
    <name type="scientific">Georgenia subflava</name>
    <dbReference type="NCBI Taxonomy" id="1622177"/>
    <lineage>
        <taxon>Bacteria</taxon>
        <taxon>Bacillati</taxon>
        <taxon>Actinomycetota</taxon>
        <taxon>Actinomycetes</taxon>
        <taxon>Micrococcales</taxon>
        <taxon>Bogoriellaceae</taxon>
        <taxon>Georgenia</taxon>
    </lineage>
</organism>
<dbReference type="InterPro" id="IPR029058">
    <property type="entry name" value="AB_hydrolase_fold"/>
</dbReference>
<dbReference type="AlphaFoldDB" id="A0A6N7EFX7"/>
<dbReference type="PANTHER" id="PTHR43056">
    <property type="entry name" value="PEPTIDASE S9 PROLYL OLIGOPEPTIDASE"/>
    <property type="match status" value="1"/>
</dbReference>
<accession>A0A6N7EFX7</accession>